<feature type="region of interest" description="Disordered" evidence="1">
    <location>
        <begin position="102"/>
        <end position="132"/>
    </location>
</feature>
<dbReference type="AlphaFoldDB" id="A0A8T0PW86"/>
<evidence type="ECO:0000256" key="1">
    <source>
        <dbReference type="SAM" id="MobiDB-lite"/>
    </source>
</evidence>
<organism evidence="2 3">
    <name type="scientific">Panicum virgatum</name>
    <name type="common">Blackwell switchgrass</name>
    <dbReference type="NCBI Taxonomy" id="38727"/>
    <lineage>
        <taxon>Eukaryota</taxon>
        <taxon>Viridiplantae</taxon>
        <taxon>Streptophyta</taxon>
        <taxon>Embryophyta</taxon>
        <taxon>Tracheophyta</taxon>
        <taxon>Spermatophyta</taxon>
        <taxon>Magnoliopsida</taxon>
        <taxon>Liliopsida</taxon>
        <taxon>Poales</taxon>
        <taxon>Poaceae</taxon>
        <taxon>PACMAD clade</taxon>
        <taxon>Panicoideae</taxon>
        <taxon>Panicodae</taxon>
        <taxon>Paniceae</taxon>
        <taxon>Panicinae</taxon>
        <taxon>Panicum</taxon>
        <taxon>Panicum sect. Hiantes</taxon>
    </lineage>
</organism>
<feature type="compositionally biased region" description="Basic residues" evidence="1">
    <location>
        <begin position="123"/>
        <end position="132"/>
    </location>
</feature>
<dbReference type="Proteomes" id="UP000823388">
    <property type="component" value="Chromosome 7N"/>
</dbReference>
<accession>A0A8T0PW86</accession>
<evidence type="ECO:0000313" key="2">
    <source>
        <dbReference type="EMBL" id="KAG2564729.1"/>
    </source>
</evidence>
<comment type="caution">
    <text evidence="2">The sequence shown here is derived from an EMBL/GenBank/DDBJ whole genome shotgun (WGS) entry which is preliminary data.</text>
</comment>
<dbReference type="EMBL" id="CM029050">
    <property type="protein sequence ID" value="KAG2564729.1"/>
    <property type="molecule type" value="Genomic_DNA"/>
</dbReference>
<name>A0A8T0PW86_PANVG</name>
<reference evidence="2" key="1">
    <citation type="submission" date="2020-05" db="EMBL/GenBank/DDBJ databases">
        <title>WGS assembly of Panicum virgatum.</title>
        <authorList>
            <person name="Lovell J.T."/>
            <person name="Jenkins J."/>
            <person name="Shu S."/>
            <person name="Juenger T.E."/>
            <person name="Schmutz J."/>
        </authorList>
    </citation>
    <scope>NUCLEOTIDE SEQUENCE</scope>
    <source>
        <strain evidence="2">AP13</strain>
    </source>
</reference>
<protein>
    <submittedName>
        <fullName evidence="2">Uncharacterized protein</fullName>
    </submittedName>
</protein>
<proteinExistence type="predicted"/>
<feature type="compositionally biased region" description="Polar residues" evidence="1">
    <location>
        <begin position="102"/>
        <end position="116"/>
    </location>
</feature>
<keyword evidence="3" id="KW-1185">Reference proteome</keyword>
<gene>
    <name evidence="2" type="ORF">PVAP13_7NG107345</name>
</gene>
<evidence type="ECO:0000313" key="3">
    <source>
        <dbReference type="Proteomes" id="UP000823388"/>
    </source>
</evidence>
<sequence length="132" mass="14805">MDTLPPPAQRDIPADLPDRLKEMTNLLEMPITQLVQSEDHLCVALDGVAERLPSDLGQVLLRVADLNLYREEVTKASARIAARQNETELRKEITKESLALHQQRSTLADDSAQSALDSELPKPRRTKNRIAE</sequence>